<dbReference type="EMBL" id="KZ679012">
    <property type="protein sequence ID" value="PSS16572.1"/>
    <property type="molecule type" value="Genomic_DNA"/>
</dbReference>
<dbReference type="InterPro" id="IPR012349">
    <property type="entry name" value="Split_barrel_FMN-bd"/>
</dbReference>
<name>A0A2T3AZL0_AMORE</name>
<keyword evidence="2" id="KW-1185">Reference proteome</keyword>
<sequence>MVFYEPGVTVHNLTFGPPMSCSLPIRPTPIAVSMVEESPIRFEYTSYTTVRLSRNHLIGSVIGKILVFHISDKVLTDGIVDLSKVQPIALYLRYCALHL</sequence>
<dbReference type="OrthoDB" id="298012at2759"/>
<dbReference type="GeneID" id="36573179"/>
<protein>
    <submittedName>
        <fullName evidence="1">Uncharacterized protein</fullName>
    </submittedName>
</protein>
<dbReference type="RefSeq" id="XP_024720080.1">
    <property type="nucleotide sequence ID" value="XM_024865098.1"/>
</dbReference>
<evidence type="ECO:0000313" key="2">
    <source>
        <dbReference type="Proteomes" id="UP000241818"/>
    </source>
</evidence>
<dbReference type="InParanoid" id="A0A2T3AZL0"/>
<accession>A0A2T3AZL0</accession>
<dbReference type="Proteomes" id="UP000241818">
    <property type="component" value="Unassembled WGS sequence"/>
</dbReference>
<organism evidence="1 2">
    <name type="scientific">Amorphotheca resinae ATCC 22711</name>
    <dbReference type="NCBI Taxonomy" id="857342"/>
    <lineage>
        <taxon>Eukaryota</taxon>
        <taxon>Fungi</taxon>
        <taxon>Dikarya</taxon>
        <taxon>Ascomycota</taxon>
        <taxon>Pezizomycotina</taxon>
        <taxon>Leotiomycetes</taxon>
        <taxon>Helotiales</taxon>
        <taxon>Amorphothecaceae</taxon>
        <taxon>Amorphotheca</taxon>
    </lineage>
</organism>
<dbReference type="AlphaFoldDB" id="A0A2T3AZL0"/>
<gene>
    <name evidence="1" type="ORF">M430DRAFT_245860</name>
</gene>
<dbReference type="Gene3D" id="2.30.110.10">
    <property type="entry name" value="Electron Transport, Fmn-binding Protein, Chain A"/>
    <property type="match status" value="1"/>
</dbReference>
<evidence type="ECO:0000313" key="1">
    <source>
        <dbReference type="EMBL" id="PSS16572.1"/>
    </source>
</evidence>
<reference evidence="1 2" key="1">
    <citation type="journal article" date="2018" name="New Phytol.">
        <title>Comparative genomics and transcriptomics depict ericoid mycorrhizal fungi as versatile saprotrophs and plant mutualists.</title>
        <authorList>
            <person name="Martino E."/>
            <person name="Morin E."/>
            <person name="Grelet G.A."/>
            <person name="Kuo A."/>
            <person name="Kohler A."/>
            <person name="Daghino S."/>
            <person name="Barry K.W."/>
            <person name="Cichocki N."/>
            <person name="Clum A."/>
            <person name="Dockter R.B."/>
            <person name="Hainaut M."/>
            <person name="Kuo R.C."/>
            <person name="LaButti K."/>
            <person name="Lindahl B.D."/>
            <person name="Lindquist E.A."/>
            <person name="Lipzen A."/>
            <person name="Khouja H.R."/>
            <person name="Magnuson J."/>
            <person name="Murat C."/>
            <person name="Ohm R.A."/>
            <person name="Singer S.W."/>
            <person name="Spatafora J.W."/>
            <person name="Wang M."/>
            <person name="Veneault-Fourrey C."/>
            <person name="Henrissat B."/>
            <person name="Grigoriev I.V."/>
            <person name="Martin F.M."/>
            <person name="Perotto S."/>
        </authorList>
    </citation>
    <scope>NUCLEOTIDE SEQUENCE [LARGE SCALE GENOMIC DNA]</scope>
    <source>
        <strain evidence="1 2">ATCC 22711</strain>
    </source>
</reference>
<proteinExistence type="predicted"/>
<dbReference type="STRING" id="857342.A0A2T3AZL0"/>